<name>A0ABY0ERM8_CLOTA</name>
<accession>A0ABY0ERM8</accession>
<sequence length="133" mass="15371">MKKIIFIFITVIILIFTMENVFAKEAVNIVVLKATNEMKDGLPVYEEGGDEKSFMNICNKSFIKKSIELYSQAYKYSKLKNKDIYIAFKDNSGCHGNVGFYLRKNGKLYDKRKSPYIELSTGQFKKDMIPLNL</sequence>
<dbReference type="RefSeq" id="WP_039260667.1">
    <property type="nucleotide sequence ID" value="NZ_JSWD01000027.1"/>
</dbReference>
<gene>
    <name evidence="1" type="ORF">DP131_03205</name>
</gene>
<organism evidence="1 2">
    <name type="scientific">Clostridium tetani</name>
    <dbReference type="NCBI Taxonomy" id="1513"/>
    <lineage>
        <taxon>Bacteria</taxon>
        <taxon>Bacillati</taxon>
        <taxon>Bacillota</taxon>
        <taxon>Clostridia</taxon>
        <taxon>Eubacteriales</taxon>
        <taxon>Clostridiaceae</taxon>
        <taxon>Clostridium</taxon>
    </lineage>
</organism>
<reference evidence="1 2" key="1">
    <citation type="submission" date="2018-06" db="EMBL/GenBank/DDBJ databases">
        <title>Genome conservation of Clostridium tetani.</title>
        <authorList>
            <person name="Bruggemann H."/>
            <person name="Popoff M.R."/>
        </authorList>
    </citation>
    <scope>NUCLEOTIDE SEQUENCE [LARGE SCALE GENOMIC DNA]</scope>
    <source>
        <strain evidence="1 2">63.05</strain>
    </source>
</reference>
<protein>
    <submittedName>
        <fullName evidence="1">Uncharacterized protein</fullName>
    </submittedName>
</protein>
<dbReference type="Proteomes" id="UP000290273">
    <property type="component" value="Unassembled WGS sequence"/>
</dbReference>
<dbReference type="EMBL" id="QMAU01000017">
    <property type="protein sequence ID" value="RXI57953.1"/>
    <property type="molecule type" value="Genomic_DNA"/>
</dbReference>
<comment type="caution">
    <text evidence="1">The sequence shown here is derived from an EMBL/GenBank/DDBJ whole genome shotgun (WGS) entry which is preliminary data.</text>
</comment>
<evidence type="ECO:0000313" key="1">
    <source>
        <dbReference type="EMBL" id="RXI57953.1"/>
    </source>
</evidence>
<proteinExistence type="predicted"/>
<evidence type="ECO:0000313" key="2">
    <source>
        <dbReference type="Proteomes" id="UP000290273"/>
    </source>
</evidence>